<proteinExistence type="predicted"/>
<dbReference type="Gene3D" id="3.30.1490.480">
    <property type="entry name" value="Endolytic murein transglycosylase"/>
    <property type="match status" value="1"/>
</dbReference>
<reference evidence="2 3" key="1">
    <citation type="submission" date="2016-03" db="EMBL/GenBank/DDBJ databases">
        <authorList>
            <person name="Sant'Anna F.H."/>
            <person name="Ambrosini A."/>
            <person name="Souza R."/>
            <person name="Bach E."/>
            <person name="Fernandes G."/>
            <person name="Balsanelli E."/>
            <person name="Baura V.A."/>
            <person name="Souza E.M."/>
            <person name="Passaglia L."/>
        </authorList>
    </citation>
    <scope>NUCLEOTIDE SEQUENCE [LARGE SCALE GENOMIC DNA]</scope>
    <source>
        <strain evidence="2 3">P26E</strain>
    </source>
</reference>
<evidence type="ECO:0000256" key="1">
    <source>
        <dbReference type="SAM" id="MobiDB-lite"/>
    </source>
</evidence>
<dbReference type="EMBL" id="LVWI01000039">
    <property type="protein sequence ID" value="OKP86362.1"/>
    <property type="molecule type" value="Genomic_DNA"/>
</dbReference>
<evidence type="ECO:0000313" key="3">
    <source>
        <dbReference type="Proteomes" id="UP000186058"/>
    </source>
</evidence>
<protein>
    <recommendedName>
        <fullName evidence="4">Aminodeoxychorismate lyase</fullName>
    </recommendedName>
</protein>
<organism evidence="2 3">
    <name type="scientific">Paenibacillus helianthi</name>
    <dbReference type="NCBI Taxonomy" id="1349432"/>
    <lineage>
        <taxon>Bacteria</taxon>
        <taxon>Bacillati</taxon>
        <taxon>Bacillota</taxon>
        <taxon>Bacilli</taxon>
        <taxon>Bacillales</taxon>
        <taxon>Paenibacillaceae</taxon>
        <taxon>Paenibacillus</taxon>
    </lineage>
</organism>
<gene>
    <name evidence="2" type="ORF">A3844_13750</name>
</gene>
<dbReference type="RefSeq" id="WP_074107703.1">
    <property type="nucleotide sequence ID" value="NZ_LVWI01000039.1"/>
</dbReference>
<evidence type="ECO:0000313" key="2">
    <source>
        <dbReference type="EMBL" id="OKP86362.1"/>
    </source>
</evidence>
<keyword evidence="3" id="KW-1185">Reference proteome</keyword>
<accession>A0ABX3ERY2</accession>
<sequence>MIKNRSFMLGLGAGLIMGALLLQLMLSGGAAPMTKDELVKEAAKLNLTVNDPAAKASVEDGTDPAQGTDGTAKENDTTAVAGSPKPSASPKASPAASPKAAAKPTDANKPVKPSAPAKPSSSAAVKPKVTSSTVSTPATPAPAVAGTISVKIPTGITLSETADLLAKAGVIDDKAEFLKSANNRKANTKIQYGGYSFIKGEGINSIIDKLITVK</sequence>
<comment type="caution">
    <text evidence="2">The sequence shown here is derived from an EMBL/GenBank/DDBJ whole genome shotgun (WGS) entry which is preliminary data.</text>
</comment>
<feature type="region of interest" description="Disordered" evidence="1">
    <location>
        <begin position="54"/>
        <end position="141"/>
    </location>
</feature>
<evidence type="ECO:0008006" key="4">
    <source>
        <dbReference type="Google" id="ProtNLM"/>
    </source>
</evidence>
<dbReference type="Proteomes" id="UP000186058">
    <property type="component" value="Unassembled WGS sequence"/>
</dbReference>
<feature type="compositionally biased region" description="Low complexity" evidence="1">
    <location>
        <begin position="83"/>
        <end position="141"/>
    </location>
</feature>
<name>A0ABX3ERY2_9BACL</name>